<proteinExistence type="predicted"/>
<reference evidence="1 2" key="1">
    <citation type="submission" date="2021-02" db="EMBL/GenBank/DDBJ databases">
        <authorList>
            <person name="Han P."/>
        </authorList>
    </citation>
    <scope>NUCLEOTIDE SEQUENCE [LARGE SCALE GENOMIC DNA]</scope>
    <source>
        <strain evidence="1">Candidatus Nitrospira sp. ZN2</strain>
    </source>
</reference>
<evidence type="ECO:0008006" key="3">
    <source>
        <dbReference type="Google" id="ProtNLM"/>
    </source>
</evidence>
<sequence>MIRFQPGYRMAAPFRSFAAVSVVGHAAVLPVVRSVRDRFSPRSIRNIHRPLYVIGSCSRQVCTLPHQLDSQFHHSVNRRRTL</sequence>
<organism evidence="1 2">
    <name type="scientific">Nitrospira defluvii</name>
    <dbReference type="NCBI Taxonomy" id="330214"/>
    <lineage>
        <taxon>Bacteria</taxon>
        <taxon>Pseudomonadati</taxon>
        <taxon>Nitrospirota</taxon>
        <taxon>Nitrospiria</taxon>
        <taxon>Nitrospirales</taxon>
        <taxon>Nitrospiraceae</taxon>
        <taxon>Nitrospira</taxon>
    </lineage>
</organism>
<name>A0ABM8RBZ3_9BACT</name>
<protein>
    <recommendedName>
        <fullName evidence="3">Secreted protein</fullName>
    </recommendedName>
</protein>
<evidence type="ECO:0000313" key="1">
    <source>
        <dbReference type="EMBL" id="CAE6744547.1"/>
    </source>
</evidence>
<comment type="caution">
    <text evidence="1">The sequence shown here is derived from an EMBL/GenBank/DDBJ whole genome shotgun (WGS) entry which is preliminary data.</text>
</comment>
<evidence type="ECO:0000313" key="2">
    <source>
        <dbReference type="Proteomes" id="UP000675880"/>
    </source>
</evidence>
<dbReference type="EMBL" id="CAJNBJ010000008">
    <property type="protein sequence ID" value="CAE6744547.1"/>
    <property type="molecule type" value="Genomic_DNA"/>
</dbReference>
<keyword evidence="2" id="KW-1185">Reference proteome</keyword>
<accession>A0ABM8RBZ3</accession>
<dbReference type="Proteomes" id="UP000675880">
    <property type="component" value="Unassembled WGS sequence"/>
</dbReference>
<gene>
    <name evidence="1" type="ORF">NSPZN2_160075</name>
</gene>